<keyword evidence="2" id="KW-1185">Reference proteome</keyword>
<dbReference type="EMBL" id="MRCG01000009">
    <property type="protein sequence ID" value="OKH47499.1"/>
    <property type="molecule type" value="Genomic_DNA"/>
</dbReference>
<dbReference type="OrthoDB" id="7060211at2"/>
<dbReference type="RefSeq" id="WP_073608976.1">
    <property type="nucleotide sequence ID" value="NZ_MRCG01000009.1"/>
</dbReference>
<evidence type="ECO:0008006" key="3">
    <source>
        <dbReference type="Google" id="ProtNLM"/>
    </source>
</evidence>
<gene>
    <name evidence="1" type="ORF">NIES30_13655</name>
</gene>
<sequence length="239" mass="28466">MNIYFLVEGNSTERKIYPKWLEYLIPDLVRVKYYDQVKDNNYYLISGEGYPRILYDGLENAVDKISETIRYDYLVICVDADEESVNERIQYIRDFISNKAINLGKTKVEIIVQNRCIETWLLGNKKIFDSRQPLESPLVDYVNYYDVSQSDPEEMGKYEMKNHANFHYEYLREVFRSRNTTYSKKNPGNAKERYYFDELQKRVQAQPQDLQTFQLFLEFCERVKNAMVQGTKESAEESS</sequence>
<accession>A0A1U7J4U9</accession>
<dbReference type="AlphaFoldDB" id="A0A1U7J4U9"/>
<dbReference type="Proteomes" id="UP000185557">
    <property type="component" value="Unassembled WGS sequence"/>
</dbReference>
<name>A0A1U7J4U9_9CYAN</name>
<organism evidence="1 2">
    <name type="scientific">Phormidium tenue NIES-30</name>
    <dbReference type="NCBI Taxonomy" id="549789"/>
    <lineage>
        <taxon>Bacteria</taxon>
        <taxon>Bacillati</taxon>
        <taxon>Cyanobacteriota</taxon>
        <taxon>Cyanophyceae</taxon>
        <taxon>Oscillatoriophycideae</taxon>
        <taxon>Oscillatoriales</taxon>
        <taxon>Oscillatoriaceae</taxon>
        <taxon>Phormidium</taxon>
    </lineage>
</organism>
<evidence type="ECO:0000313" key="1">
    <source>
        <dbReference type="EMBL" id="OKH47499.1"/>
    </source>
</evidence>
<protein>
    <recommendedName>
        <fullName evidence="3">DUF4276 family protein</fullName>
    </recommendedName>
</protein>
<comment type="caution">
    <text evidence="1">The sequence shown here is derived from an EMBL/GenBank/DDBJ whole genome shotgun (WGS) entry which is preliminary data.</text>
</comment>
<proteinExistence type="predicted"/>
<evidence type="ECO:0000313" key="2">
    <source>
        <dbReference type="Proteomes" id="UP000185557"/>
    </source>
</evidence>
<reference evidence="1 2" key="1">
    <citation type="submission" date="2016-11" db="EMBL/GenBank/DDBJ databases">
        <title>Draft Genome Sequences of Nine Cyanobacterial Strains from Diverse Habitats.</title>
        <authorList>
            <person name="Zhu T."/>
            <person name="Hou S."/>
            <person name="Lu X."/>
            <person name="Hess W.R."/>
        </authorList>
    </citation>
    <scope>NUCLEOTIDE SEQUENCE [LARGE SCALE GENOMIC DNA]</scope>
    <source>
        <strain evidence="1 2">NIES-30</strain>
    </source>
</reference>